<evidence type="ECO:0000313" key="3">
    <source>
        <dbReference type="Proteomes" id="UP000326553"/>
    </source>
</evidence>
<feature type="compositionally biased region" description="Low complexity" evidence="1">
    <location>
        <begin position="212"/>
        <end position="225"/>
    </location>
</feature>
<proteinExistence type="predicted"/>
<dbReference type="InterPro" id="IPR008930">
    <property type="entry name" value="Terpenoid_cyclase/PrenylTrfase"/>
</dbReference>
<dbReference type="SUPFAM" id="SSF48239">
    <property type="entry name" value="Terpenoid cyclases/Protein prenyltransferases"/>
    <property type="match status" value="1"/>
</dbReference>
<name>A0A5J6HQD6_STRAD</name>
<sequence>MAARRLGARQRGNGGWGYNRRVPTDADSTAWALVDLSSAATWRPSAVLRGTRFLARHQDAGGGMRTYDRGDGIHRFIAAPPEAVPGWAQPHICVTAAGLLALASHRYPDQESLARAASYVRETRNDDGCWSGYWWPGIANPTAMALRAPVAARGPTIPASGRPRSPTRRPSGPSCCAGAGSATTRSTTGSVTCTTRSARTGRGPANRSCAFRGRGISSRGPRRCGAPMGRAPVWSSAM</sequence>
<accession>A0A5J6HQD6</accession>
<evidence type="ECO:0000313" key="2">
    <source>
        <dbReference type="EMBL" id="QEV21718.1"/>
    </source>
</evidence>
<dbReference type="EMBL" id="CP023695">
    <property type="protein sequence ID" value="QEV21718.1"/>
    <property type="molecule type" value="Genomic_DNA"/>
</dbReference>
<dbReference type="CDD" id="cd00688">
    <property type="entry name" value="ISOPREN_C2_like"/>
    <property type="match status" value="1"/>
</dbReference>
<protein>
    <recommendedName>
        <fullName evidence="4">Squalene cyclase C-terminal domain-containing protein</fullName>
    </recommendedName>
</protein>
<organism evidence="2 3">
    <name type="scientific">Streptomyces alboniger</name>
    <dbReference type="NCBI Taxonomy" id="132473"/>
    <lineage>
        <taxon>Bacteria</taxon>
        <taxon>Bacillati</taxon>
        <taxon>Actinomycetota</taxon>
        <taxon>Actinomycetes</taxon>
        <taxon>Kitasatosporales</taxon>
        <taxon>Streptomycetaceae</taxon>
        <taxon>Streptomyces</taxon>
        <taxon>Streptomyces aurantiacus group</taxon>
    </lineage>
</organism>
<evidence type="ECO:0000256" key="1">
    <source>
        <dbReference type="SAM" id="MobiDB-lite"/>
    </source>
</evidence>
<dbReference type="KEGG" id="salw:CP975_33125"/>
<gene>
    <name evidence="2" type="ORF">CP975_33125</name>
</gene>
<dbReference type="AlphaFoldDB" id="A0A5J6HQD6"/>
<evidence type="ECO:0008006" key="4">
    <source>
        <dbReference type="Google" id="ProtNLM"/>
    </source>
</evidence>
<reference evidence="2 3" key="1">
    <citation type="submission" date="2017-09" db="EMBL/GenBank/DDBJ databases">
        <authorList>
            <person name="Lee N."/>
            <person name="Cho B.-K."/>
        </authorList>
    </citation>
    <scope>NUCLEOTIDE SEQUENCE [LARGE SCALE GENOMIC DNA]</scope>
    <source>
        <strain evidence="2 3">ATCC 12461</strain>
    </source>
</reference>
<dbReference type="OrthoDB" id="9758578at2"/>
<keyword evidence="3" id="KW-1185">Reference proteome</keyword>
<feature type="region of interest" description="Disordered" evidence="1">
    <location>
        <begin position="154"/>
        <end position="238"/>
    </location>
</feature>
<dbReference type="Gene3D" id="1.50.10.20">
    <property type="match status" value="2"/>
</dbReference>
<feature type="compositionally biased region" description="Low complexity" evidence="1">
    <location>
        <begin position="160"/>
        <end position="198"/>
    </location>
</feature>
<dbReference type="Proteomes" id="UP000326553">
    <property type="component" value="Chromosome"/>
</dbReference>